<evidence type="ECO:0000313" key="6">
    <source>
        <dbReference type="EMBL" id="QPF92983.1"/>
    </source>
</evidence>
<dbReference type="KEGG" id="bcou:IC761_06810"/>
<evidence type="ECO:0000256" key="2">
    <source>
        <dbReference type="ARBA" id="ARBA00008000"/>
    </source>
</evidence>
<dbReference type="InterPro" id="IPR016166">
    <property type="entry name" value="FAD-bd_PCMH"/>
</dbReference>
<keyword evidence="3" id="KW-0285">Flavoprotein</keyword>
<evidence type="ECO:0000256" key="1">
    <source>
        <dbReference type="ARBA" id="ARBA00001974"/>
    </source>
</evidence>
<feature type="domain" description="FAD-binding PCMH-type" evidence="5">
    <location>
        <begin position="41"/>
        <end position="222"/>
    </location>
</feature>
<dbReference type="InterPro" id="IPR051264">
    <property type="entry name" value="FAD-oxidored/transferase_4"/>
</dbReference>
<evidence type="ECO:0000256" key="3">
    <source>
        <dbReference type="ARBA" id="ARBA00022630"/>
    </source>
</evidence>
<dbReference type="PROSITE" id="PS51387">
    <property type="entry name" value="FAD_PCMH"/>
    <property type="match status" value="1"/>
</dbReference>
<sequence>MNRNDQSTNIVSKLRDLLGDGGVLTSPEDIAPYERDNALKSSGQAICVVRPSDTAGVSDVLRACTEAEVNVIPRGGGTGLSGGAVPRPDDRAVILSLDRMRKVRMIDVVGDVLVVDAGITLFEAREAALKAGRTIGLDHGGSGSSQVGGNLGTNAGGNNVLRYGMARDQVLGLEWVLPSGEIIGPPSELRKSNAGYDLRHLLVGSEGTLAVITGVALKLRPAPLTTATALMSVDTPAKALELLGLAREIFGETVSAFELMSEGALAFHSAHVLRKPIVPLGSPWTALVECDSSSRFFDLDGAFASFLERALESGIVSDGALASSTAQRAAFWSLREGIPQAMHAAKIPIVRTDVAVPIRAIPEFAERIKTLSIQRIPGGHPVFFGHVGDGNIHFNFLPPDDMNSDDFRARMPEIYRIVEDAALLFGGTISAEHGIGQTKCDALTRMKSAKEIELMGAIKSVFDPLRILNPNKVILQ</sequence>
<name>A0A7S9H0U9_9BRAD</name>
<dbReference type="InterPro" id="IPR006094">
    <property type="entry name" value="Oxid_FAD_bind_N"/>
</dbReference>
<keyword evidence="4" id="KW-0274">FAD</keyword>
<dbReference type="Gene3D" id="3.30.70.2740">
    <property type="match status" value="1"/>
</dbReference>
<dbReference type="GO" id="GO:0022904">
    <property type="term" value="P:respiratory electron transport chain"/>
    <property type="evidence" value="ECO:0007669"/>
    <property type="project" value="TreeGrafter"/>
</dbReference>
<dbReference type="Proteomes" id="UP000594621">
    <property type="component" value="Chromosome"/>
</dbReference>
<dbReference type="InterPro" id="IPR036318">
    <property type="entry name" value="FAD-bd_PCMH-like_sf"/>
</dbReference>
<dbReference type="Gene3D" id="3.30.70.2190">
    <property type="match status" value="1"/>
</dbReference>
<dbReference type="InterPro" id="IPR016171">
    <property type="entry name" value="Vanillyl_alc_oxidase_C-sub2"/>
</dbReference>
<reference evidence="6 7" key="1">
    <citation type="submission" date="2020-09" db="EMBL/GenBank/DDBJ databases">
        <title>Complete genomes of bradyrhizobia occurring on native shrubby legumes in Australia.</title>
        <authorList>
            <person name="Lafay B."/>
        </authorList>
    </citation>
    <scope>NUCLEOTIDE SEQUENCE [LARGE SCALE GENOMIC DNA]</scope>
    <source>
        <strain evidence="6 7">BDV5040</strain>
    </source>
</reference>
<accession>A0A7S9H0U9</accession>
<dbReference type="InterPro" id="IPR004113">
    <property type="entry name" value="FAD-bd_oxidored_4_C"/>
</dbReference>
<organism evidence="6 7">
    <name type="scientific">Bradyrhizobium commune</name>
    <dbReference type="NCBI Taxonomy" id="83627"/>
    <lineage>
        <taxon>Bacteria</taxon>
        <taxon>Pseudomonadati</taxon>
        <taxon>Pseudomonadota</taxon>
        <taxon>Alphaproteobacteria</taxon>
        <taxon>Hyphomicrobiales</taxon>
        <taxon>Nitrobacteraceae</taxon>
        <taxon>Bradyrhizobium</taxon>
    </lineage>
</organism>
<dbReference type="GO" id="GO:0003824">
    <property type="term" value="F:catalytic activity"/>
    <property type="evidence" value="ECO:0007669"/>
    <property type="project" value="InterPro"/>
</dbReference>
<dbReference type="Pfam" id="PF01565">
    <property type="entry name" value="FAD_binding_4"/>
    <property type="match status" value="1"/>
</dbReference>
<dbReference type="InterPro" id="IPR016169">
    <property type="entry name" value="FAD-bd_PCMH_sub2"/>
</dbReference>
<dbReference type="AlphaFoldDB" id="A0A7S9H0U9"/>
<dbReference type="GO" id="GO:0071949">
    <property type="term" value="F:FAD binding"/>
    <property type="evidence" value="ECO:0007669"/>
    <property type="project" value="InterPro"/>
</dbReference>
<evidence type="ECO:0000259" key="5">
    <source>
        <dbReference type="PROSITE" id="PS51387"/>
    </source>
</evidence>
<dbReference type="Gene3D" id="1.10.45.10">
    <property type="entry name" value="Vanillyl-alcohol Oxidase, Chain A, domain 4"/>
    <property type="match status" value="1"/>
</dbReference>
<dbReference type="Pfam" id="PF02913">
    <property type="entry name" value="FAD-oxidase_C"/>
    <property type="match status" value="1"/>
</dbReference>
<dbReference type="RefSeq" id="WP_195802502.1">
    <property type="nucleotide sequence ID" value="NZ_CP061379.1"/>
</dbReference>
<keyword evidence="7" id="KW-1185">Reference proteome</keyword>
<dbReference type="SUPFAM" id="SSF55103">
    <property type="entry name" value="FAD-linked oxidases, C-terminal domain"/>
    <property type="match status" value="1"/>
</dbReference>
<gene>
    <name evidence="6" type="ORF">IC761_06810</name>
</gene>
<dbReference type="EMBL" id="CP061379">
    <property type="protein sequence ID" value="QPF92983.1"/>
    <property type="molecule type" value="Genomic_DNA"/>
</dbReference>
<dbReference type="PANTHER" id="PTHR43716">
    <property type="entry name" value="D-2-HYDROXYGLUTARATE DEHYDROGENASE, MITOCHONDRIAL"/>
    <property type="match status" value="1"/>
</dbReference>
<comment type="similarity">
    <text evidence="2">Belongs to the FAD-binding oxidoreductase/transferase type 4 family.</text>
</comment>
<dbReference type="Gene3D" id="3.30.43.10">
    <property type="entry name" value="Uridine Diphospho-n-acetylenolpyruvylglucosamine Reductase, domain 2"/>
    <property type="match status" value="1"/>
</dbReference>
<evidence type="ECO:0000313" key="7">
    <source>
        <dbReference type="Proteomes" id="UP000594621"/>
    </source>
</evidence>
<dbReference type="SUPFAM" id="SSF56176">
    <property type="entry name" value="FAD-binding/transporter-associated domain-like"/>
    <property type="match status" value="1"/>
</dbReference>
<dbReference type="Gene3D" id="3.30.465.10">
    <property type="match status" value="1"/>
</dbReference>
<evidence type="ECO:0000256" key="4">
    <source>
        <dbReference type="ARBA" id="ARBA00022827"/>
    </source>
</evidence>
<dbReference type="InterPro" id="IPR016167">
    <property type="entry name" value="FAD-bd_PCMH_sub1"/>
</dbReference>
<comment type="cofactor">
    <cofactor evidence="1">
        <name>FAD</name>
        <dbReference type="ChEBI" id="CHEBI:57692"/>
    </cofactor>
</comment>
<dbReference type="InterPro" id="IPR016164">
    <property type="entry name" value="FAD-linked_Oxase-like_C"/>
</dbReference>
<dbReference type="PANTHER" id="PTHR43716:SF2">
    <property type="entry name" value="BLL6224 PROTEIN"/>
    <property type="match status" value="1"/>
</dbReference>
<protein>
    <submittedName>
        <fullName evidence="6">FAD-binding oxidoreductase</fullName>
    </submittedName>
</protein>
<dbReference type="FunFam" id="1.10.45.10:FF:000001">
    <property type="entry name" value="D-lactate dehydrogenase mitochondrial"/>
    <property type="match status" value="1"/>
</dbReference>
<proteinExistence type="inferred from homology"/>